<dbReference type="RefSeq" id="WP_066801463.1">
    <property type="nucleotide sequence ID" value="NZ_CP014206.1"/>
</dbReference>
<comment type="cofactor">
    <cofactor evidence="1">
        <name>Zn(2+)</name>
        <dbReference type="ChEBI" id="CHEBI:29105"/>
    </cofactor>
</comment>
<keyword evidence="3 7" id="KW-0378">Hydrolase</keyword>
<dbReference type="GO" id="GO:0046872">
    <property type="term" value="F:metal ion binding"/>
    <property type="evidence" value="ECO:0007669"/>
    <property type="project" value="UniProtKB-KW"/>
</dbReference>
<protein>
    <submittedName>
        <fullName evidence="7">Glyoxylase-like metal-dependent hydrolase (Beta-lactamase superfamily II)</fullName>
    </submittedName>
    <submittedName>
        <fullName evidence="6">MBL fold metallo-hydrolase</fullName>
    </submittedName>
</protein>
<evidence type="ECO:0000256" key="3">
    <source>
        <dbReference type="ARBA" id="ARBA00022801"/>
    </source>
</evidence>
<evidence type="ECO:0000313" key="6">
    <source>
        <dbReference type="EMBL" id="AMK10647.1"/>
    </source>
</evidence>
<dbReference type="GO" id="GO:0016787">
    <property type="term" value="F:hydrolase activity"/>
    <property type="evidence" value="ECO:0007669"/>
    <property type="project" value="UniProtKB-KW"/>
</dbReference>
<feature type="domain" description="Metallo-beta-lactamase" evidence="5">
    <location>
        <begin position="15"/>
        <end position="190"/>
    </location>
</feature>
<dbReference type="Pfam" id="PF00753">
    <property type="entry name" value="Lactamase_B"/>
    <property type="match status" value="1"/>
</dbReference>
<keyword evidence="2" id="KW-0479">Metal-binding</keyword>
<dbReference type="Gene3D" id="3.60.15.10">
    <property type="entry name" value="Ribonuclease Z/Hydroxyacylglutathione hydrolase-like"/>
    <property type="match status" value="1"/>
</dbReference>
<evidence type="ECO:0000256" key="4">
    <source>
        <dbReference type="ARBA" id="ARBA00022833"/>
    </source>
</evidence>
<gene>
    <name evidence="6" type="ORF">AWY79_05740</name>
    <name evidence="7" type="ORF">EDC59_10117</name>
</gene>
<dbReference type="InterPro" id="IPR036866">
    <property type="entry name" value="RibonucZ/Hydroxyglut_hydro"/>
</dbReference>
<dbReference type="KEGG" id="dej:AWY79_05740"/>
<reference evidence="7 9" key="2">
    <citation type="submission" date="2019-03" db="EMBL/GenBank/DDBJ databases">
        <title>Genomic Encyclopedia of Type Strains, Phase IV (KMG-IV): sequencing the most valuable type-strain genomes for metagenomic binning, comparative biology and taxonomic classification.</title>
        <authorList>
            <person name="Goeker M."/>
        </authorList>
    </citation>
    <scope>NUCLEOTIDE SEQUENCE [LARGE SCALE GENOMIC DNA]</scope>
    <source>
        <strain evidence="7 9">DSM 101483</strain>
    </source>
</reference>
<dbReference type="PANTHER" id="PTHR46233">
    <property type="entry name" value="HYDROXYACYLGLUTATHIONE HYDROLASE GLOC"/>
    <property type="match status" value="1"/>
</dbReference>
<evidence type="ECO:0000313" key="7">
    <source>
        <dbReference type="EMBL" id="TDT91620.1"/>
    </source>
</evidence>
<dbReference type="PANTHER" id="PTHR46233:SF3">
    <property type="entry name" value="HYDROXYACYLGLUTATHIONE HYDROLASE GLOC"/>
    <property type="match status" value="1"/>
</dbReference>
<dbReference type="EMBL" id="SOBK01000001">
    <property type="protein sequence ID" value="TDT91620.1"/>
    <property type="molecule type" value="Genomic_DNA"/>
</dbReference>
<dbReference type="EMBL" id="CP014206">
    <property type="protein sequence ID" value="AMK10647.1"/>
    <property type="molecule type" value="Genomic_DNA"/>
</dbReference>
<sequence>MVKLTVETFILGPQETNCYLLSREGRAVVVDAGIEPKRLVERISALGLTLEAVYLTHFHMDHIGGVKELLEVHPAPVFASAGDEFLRELSFEAGGNREFAPFIDFPYTAIGPGKRTVLGQPMLVLDTPGHTPGSLSYFFPAAGCVFTGDLIFMIAVGRTDLPRGSSSDLLGSVRSRIFGLPGETRIYSGHGPMTTVCHEQANNPHFIFS</sequence>
<keyword evidence="4" id="KW-0862">Zinc</keyword>
<keyword evidence="8" id="KW-1185">Reference proteome</keyword>
<dbReference type="InterPro" id="IPR051453">
    <property type="entry name" value="MBL_Glyoxalase_II"/>
</dbReference>
<dbReference type="AlphaFoldDB" id="A0A126QLD4"/>
<evidence type="ECO:0000313" key="9">
    <source>
        <dbReference type="Proteomes" id="UP000295506"/>
    </source>
</evidence>
<dbReference type="OrthoDB" id="9802991at2"/>
<evidence type="ECO:0000256" key="1">
    <source>
        <dbReference type="ARBA" id="ARBA00001947"/>
    </source>
</evidence>
<dbReference type="CDD" id="cd06262">
    <property type="entry name" value="metallo-hydrolase-like_MBL-fold"/>
    <property type="match status" value="1"/>
</dbReference>
<reference evidence="6 8" key="1">
    <citation type="journal article" date="2016" name="Front. Microbiol.">
        <title>Genome Sequence of the Piezophilic, Mesophilic Sulfate-Reducing Bacterium Desulfovibrio indicus J2T.</title>
        <authorList>
            <person name="Cao J."/>
            <person name="Maignien L."/>
            <person name="Shao Z."/>
            <person name="Alain K."/>
            <person name="Jebbar M."/>
        </authorList>
    </citation>
    <scope>NUCLEOTIDE SEQUENCE [LARGE SCALE GENOMIC DNA]</scope>
    <source>
        <strain evidence="6 8">J2</strain>
    </source>
</reference>
<dbReference type="Proteomes" id="UP000055611">
    <property type="component" value="Chromosome"/>
</dbReference>
<name>A0A126QLD4_9BACT</name>
<dbReference type="InterPro" id="IPR001279">
    <property type="entry name" value="Metallo-B-lactamas"/>
</dbReference>
<accession>A0A126QLD4</accession>
<dbReference type="SMART" id="SM00849">
    <property type="entry name" value="Lactamase_B"/>
    <property type="match status" value="1"/>
</dbReference>
<evidence type="ECO:0000313" key="8">
    <source>
        <dbReference type="Proteomes" id="UP000055611"/>
    </source>
</evidence>
<organism evidence="7 9">
    <name type="scientific">Pseudodesulfovibrio indicus</name>
    <dbReference type="NCBI Taxonomy" id="1716143"/>
    <lineage>
        <taxon>Bacteria</taxon>
        <taxon>Pseudomonadati</taxon>
        <taxon>Thermodesulfobacteriota</taxon>
        <taxon>Desulfovibrionia</taxon>
        <taxon>Desulfovibrionales</taxon>
        <taxon>Desulfovibrionaceae</taxon>
    </lineage>
</organism>
<evidence type="ECO:0000259" key="5">
    <source>
        <dbReference type="SMART" id="SM00849"/>
    </source>
</evidence>
<proteinExistence type="predicted"/>
<dbReference type="SUPFAM" id="SSF56281">
    <property type="entry name" value="Metallo-hydrolase/oxidoreductase"/>
    <property type="match status" value="1"/>
</dbReference>
<evidence type="ECO:0000256" key="2">
    <source>
        <dbReference type="ARBA" id="ARBA00022723"/>
    </source>
</evidence>
<dbReference type="Proteomes" id="UP000295506">
    <property type="component" value="Unassembled WGS sequence"/>
</dbReference>